<name>A0ACA9KS09_9GLOM</name>
<comment type="caution">
    <text evidence="1">The sequence shown here is derived from an EMBL/GenBank/DDBJ whole genome shotgun (WGS) entry which is preliminary data.</text>
</comment>
<accession>A0ACA9KS09</accession>
<reference evidence="1" key="1">
    <citation type="submission" date="2021-06" db="EMBL/GenBank/DDBJ databases">
        <authorList>
            <person name="Kallberg Y."/>
            <person name="Tangrot J."/>
            <person name="Rosling A."/>
        </authorList>
    </citation>
    <scope>NUCLEOTIDE SEQUENCE</scope>
    <source>
        <strain evidence="1">MA461A</strain>
    </source>
</reference>
<dbReference type="EMBL" id="CAJVQC010001204">
    <property type="protein sequence ID" value="CAG8489823.1"/>
    <property type="molecule type" value="Genomic_DNA"/>
</dbReference>
<sequence>TFEIWQCSKDYIKMVQKLHEHRRLTQEAKHIAIQMLNARAKPSTIYEAIRDENGESTTTR</sequence>
<feature type="non-terminal residue" evidence="1">
    <location>
        <position position="1"/>
    </location>
</feature>
<protein>
    <submittedName>
        <fullName evidence="1">22603_t:CDS:1</fullName>
    </submittedName>
</protein>
<evidence type="ECO:0000313" key="1">
    <source>
        <dbReference type="EMBL" id="CAG8489823.1"/>
    </source>
</evidence>
<proteinExistence type="predicted"/>
<gene>
    <name evidence="1" type="ORF">RPERSI_LOCUS1339</name>
</gene>
<keyword evidence="2" id="KW-1185">Reference proteome</keyword>
<dbReference type="Proteomes" id="UP000789920">
    <property type="component" value="Unassembled WGS sequence"/>
</dbReference>
<organism evidence="1 2">
    <name type="scientific">Racocetra persica</name>
    <dbReference type="NCBI Taxonomy" id="160502"/>
    <lineage>
        <taxon>Eukaryota</taxon>
        <taxon>Fungi</taxon>
        <taxon>Fungi incertae sedis</taxon>
        <taxon>Mucoromycota</taxon>
        <taxon>Glomeromycotina</taxon>
        <taxon>Glomeromycetes</taxon>
        <taxon>Diversisporales</taxon>
        <taxon>Gigasporaceae</taxon>
        <taxon>Racocetra</taxon>
    </lineage>
</organism>
<evidence type="ECO:0000313" key="2">
    <source>
        <dbReference type="Proteomes" id="UP000789920"/>
    </source>
</evidence>